<name>A0A1V1P2C5_9BACT</name>
<evidence type="ECO:0008006" key="3">
    <source>
        <dbReference type="Google" id="ProtNLM"/>
    </source>
</evidence>
<dbReference type="Proteomes" id="UP000189670">
    <property type="component" value="Unassembled WGS sequence"/>
</dbReference>
<dbReference type="Gene3D" id="3.40.50.300">
    <property type="entry name" value="P-loop containing nucleotide triphosphate hydrolases"/>
    <property type="match status" value="1"/>
</dbReference>
<evidence type="ECO:0000313" key="1">
    <source>
        <dbReference type="EMBL" id="ETR68961.1"/>
    </source>
</evidence>
<reference evidence="2" key="1">
    <citation type="submission" date="2012-11" db="EMBL/GenBank/DDBJ databases">
        <authorList>
            <person name="Lucero-Rivera Y.E."/>
            <person name="Tovar-Ramirez D."/>
        </authorList>
    </citation>
    <scope>NUCLEOTIDE SEQUENCE [LARGE SCALE GENOMIC DNA]</scope>
    <source>
        <strain evidence="2">Araruama</strain>
    </source>
</reference>
<dbReference type="InterPro" id="IPR027417">
    <property type="entry name" value="P-loop_NTPase"/>
</dbReference>
<comment type="caution">
    <text evidence="1">The sequence shown here is derived from an EMBL/GenBank/DDBJ whole genome shotgun (WGS) entry which is preliminary data.</text>
</comment>
<sequence>MHGLIFIRIVNWAFRTHCTGYSALPIDGLKFFGGTIMIYAIKERIGKPSLFCGRKNEMQMLLNWVTKIKIERAKSKALLGRRKSGKTAIMERLFNIVWNQNDGIVPFYYEMKDQNKWVLDFACEYIQTCLTQYASFLTRTPLQSAKEIWDWDTIEKKAEQVNNRAISERIQYFLKYYQQQNVNKSLNIAVETPYRMYDEDHNHFIIMIDEIQYMTRYLYKDKEEK</sequence>
<gene>
    <name evidence="1" type="ORF">OMM_04248</name>
</gene>
<evidence type="ECO:0000313" key="2">
    <source>
        <dbReference type="Proteomes" id="UP000189670"/>
    </source>
</evidence>
<accession>A0A1V1P2C5</accession>
<dbReference type="AlphaFoldDB" id="A0A1V1P2C5"/>
<organism evidence="1 2">
    <name type="scientific">Candidatus Magnetoglobus multicellularis str. Araruama</name>
    <dbReference type="NCBI Taxonomy" id="890399"/>
    <lineage>
        <taxon>Bacteria</taxon>
        <taxon>Pseudomonadati</taxon>
        <taxon>Thermodesulfobacteriota</taxon>
        <taxon>Desulfobacteria</taxon>
        <taxon>Desulfobacterales</taxon>
        <taxon>Desulfobacteraceae</taxon>
        <taxon>Candidatus Magnetoglobus</taxon>
    </lineage>
</organism>
<dbReference type="EMBL" id="ATBP01000782">
    <property type="protein sequence ID" value="ETR68961.1"/>
    <property type="molecule type" value="Genomic_DNA"/>
</dbReference>
<proteinExistence type="predicted"/>
<dbReference type="SUPFAM" id="SSF52540">
    <property type="entry name" value="P-loop containing nucleoside triphosphate hydrolases"/>
    <property type="match status" value="1"/>
</dbReference>
<protein>
    <recommendedName>
        <fullName evidence="3">ATPase domain-containing protein</fullName>
    </recommendedName>
</protein>